<keyword evidence="2" id="KW-0479">Metal-binding</keyword>
<keyword evidence="5" id="KW-1185">Reference proteome</keyword>
<dbReference type="PATRIC" id="fig|1424334.3.peg.2404"/>
<evidence type="ECO:0000256" key="2">
    <source>
        <dbReference type="ARBA" id="ARBA00022723"/>
    </source>
</evidence>
<dbReference type="SUPFAM" id="SSF47188">
    <property type="entry name" value="Hemerythrin-like"/>
    <property type="match status" value="1"/>
</dbReference>
<evidence type="ECO:0000256" key="3">
    <source>
        <dbReference type="ARBA" id="ARBA00023004"/>
    </source>
</evidence>
<proteinExistence type="inferred from homology"/>
<name>V8QPI3_9BURK</name>
<dbReference type="Proteomes" id="UP000018733">
    <property type="component" value="Unassembled WGS sequence"/>
</dbReference>
<dbReference type="OrthoDB" id="5296936at2"/>
<evidence type="ECO:0000313" key="5">
    <source>
        <dbReference type="Proteomes" id="UP000018733"/>
    </source>
</evidence>
<sequence length="150" mass="16782">MAIPASLNQKNSLTLGFTPMDDIHEEFDMLIAQALSCPDANLLCQIELLKAHLYSHFGAEDRWMRETNFPAQDCHINEHAAVLQSAEDVYQLVSQGNLSIGRSFVSELQAWFPGHADYLDSALAHWMCKSRLGGKPIVLHSRKPAMTMVD</sequence>
<evidence type="ECO:0000313" key="4">
    <source>
        <dbReference type="EMBL" id="ETF01522.1"/>
    </source>
</evidence>
<accession>V8QPI3</accession>
<dbReference type="InterPro" id="IPR035938">
    <property type="entry name" value="Hemerythrin-like_sf"/>
</dbReference>
<protein>
    <submittedName>
        <fullName evidence="4">Hemerythrin</fullName>
    </submittedName>
</protein>
<reference evidence="4 5" key="1">
    <citation type="journal article" date="2014" name="Genome Announc.">
        <title>Draft Genome Sequence of Advenella kashmirensis Strain W13003, a Polycyclic Aromatic Hydrocarbon-Degrading Bacterium.</title>
        <authorList>
            <person name="Wang X."/>
            <person name="Jin D."/>
            <person name="Zhou L."/>
            <person name="Wu L."/>
            <person name="An W."/>
            <person name="Zhao L."/>
        </authorList>
    </citation>
    <scope>NUCLEOTIDE SEQUENCE [LARGE SCALE GENOMIC DNA]</scope>
    <source>
        <strain evidence="4 5">W13003</strain>
    </source>
</reference>
<keyword evidence="3" id="KW-0408">Iron</keyword>
<dbReference type="EMBL" id="AYXT01000010">
    <property type="protein sequence ID" value="ETF01522.1"/>
    <property type="molecule type" value="Genomic_DNA"/>
</dbReference>
<dbReference type="HOGENOM" id="CLU_086902_1_1_4"/>
<dbReference type="Gene3D" id="1.20.120.50">
    <property type="entry name" value="Hemerythrin-like"/>
    <property type="match status" value="1"/>
</dbReference>
<dbReference type="CDD" id="cd12107">
    <property type="entry name" value="Hemerythrin"/>
    <property type="match status" value="1"/>
</dbReference>
<dbReference type="GO" id="GO:0046872">
    <property type="term" value="F:metal ion binding"/>
    <property type="evidence" value="ECO:0007669"/>
    <property type="project" value="UniProtKB-KW"/>
</dbReference>
<evidence type="ECO:0000256" key="1">
    <source>
        <dbReference type="ARBA" id="ARBA00010587"/>
    </source>
</evidence>
<dbReference type="STRING" id="1424334.W822_11935"/>
<organism evidence="4 5">
    <name type="scientific">Advenella kashmirensis W13003</name>
    <dbReference type="NCBI Taxonomy" id="1424334"/>
    <lineage>
        <taxon>Bacteria</taxon>
        <taxon>Pseudomonadati</taxon>
        <taxon>Pseudomonadota</taxon>
        <taxon>Betaproteobacteria</taxon>
        <taxon>Burkholderiales</taxon>
        <taxon>Alcaligenaceae</taxon>
    </lineage>
</organism>
<dbReference type="InterPro" id="IPR012827">
    <property type="entry name" value="Hemerythrin_metal-bd"/>
</dbReference>
<dbReference type="eggNOG" id="COG2703">
    <property type="taxonomic scope" value="Bacteria"/>
</dbReference>
<gene>
    <name evidence="4" type="ORF">W822_11935</name>
</gene>
<dbReference type="AlphaFoldDB" id="V8QPI3"/>
<comment type="similarity">
    <text evidence="1">Belongs to the hemerythrin family.</text>
</comment>
<dbReference type="RefSeq" id="WP_024005353.1">
    <property type="nucleotide sequence ID" value="NZ_KI650980.1"/>
</dbReference>
<comment type="caution">
    <text evidence="4">The sequence shown here is derived from an EMBL/GenBank/DDBJ whole genome shotgun (WGS) entry which is preliminary data.</text>
</comment>